<keyword evidence="4" id="KW-0808">Transferase</keyword>
<dbReference type="KEGG" id="pti:PHATRDRAFT_33692"/>
<dbReference type="Gene3D" id="3.40.50.150">
    <property type="entry name" value="Vaccinia Virus protein VP39"/>
    <property type="match status" value="1"/>
</dbReference>
<evidence type="ECO:0000313" key="7">
    <source>
        <dbReference type="Proteomes" id="UP000000759"/>
    </source>
</evidence>
<reference evidence="7" key="2">
    <citation type="submission" date="2008-08" db="EMBL/GenBank/DDBJ databases">
        <authorList>
            <consortium name="Diatom Consortium"/>
            <person name="Grigoriev I."/>
            <person name="Grimwood J."/>
            <person name="Kuo A."/>
            <person name="Otillar R.P."/>
            <person name="Salamov A."/>
            <person name="Detter J.C."/>
            <person name="Lindquist E."/>
            <person name="Shapiro H."/>
            <person name="Lucas S."/>
            <person name="Glavina del Rio T."/>
            <person name="Pitluck S."/>
            <person name="Rokhsar D."/>
            <person name="Bowler C."/>
        </authorList>
    </citation>
    <scope>GENOME REANNOTATION</scope>
    <source>
        <strain evidence="7">CCAP 1055/1</strain>
    </source>
</reference>
<organism evidence="6 7">
    <name type="scientific">Phaeodactylum tricornutum (strain CCAP 1055/1)</name>
    <dbReference type="NCBI Taxonomy" id="556484"/>
    <lineage>
        <taxon>Eukaryota</taxon>
        <taxon>Sar</taxon>
        <taxon>Stramenopiles</taxon>
        <taxon>Ochrophyta</taxon>
        <taxon>Bacillariophyta</taxon>
        <taxon>Bacillariophyceae</taxon>
        <taxon>Bacillariophycidae</taxon>
        <taxon>Naviculales</taxon>
        <taxon>Phaeodactylaceae</taxon>
        <taxon>Phaeodactylum</taxon>
    </lineage>
</organism>
<keyword evidence="5" id="KW-0949">S-adenosyl-L-methionine</keyword>
<evidence type="ECO:0000256" key="1">
    <source>
        <dbReference type="ARBA" id="ARBA00010086"/>
    </source>
</evidence>
<gene>
    <name evidence="6" type="ORF">PHATRDRAFT_33692</name>
</gene>
<dbReference type="Proteomes" id="UP000000759">
    <property type="component" value="Chromosome 4"/>
</dbReference>
<dbReference type="PANTHER" id="PTHR12303:SF6">
    <property type="entry name" value="CARNOSINE N-METHYLTRANSFERASE"/>
    <property type="match status" value="1"/>
</dbReference>
<protein>
    <recommendedName>
        <fullName evidence="2">carnosine N-methyltransferase</fullName>
        <ecNumber evidence="2">2.1.1.22</ecNumber>
    </recommendedName>
</protein>
<dbReference type="OMA" id="QWHRNAQ"/>
<dbReference type="PaxDb" id="2850-Phatr33692"/>
<dbReference type="InterPro" id="IPR012901">
    <property type="entry name" value="CARME"/>
</dbReference>
<dbReference type="PANTHER" id="PTHR12303">
    <property type="entry name" value="CARNOSINE N-METHYLTRANSFERASE"/>
    <property type="match status" value="1"/>
</dbReference>
<dbReference type="GO" id="GO:0030735">
    <property type="term" value="F:carnosine N-methyltransferase activity"/>
    <property type="evidence" value="ECO:0007669"/>
    <property type="project" value="UniProtKB-EC"/>
</dbReference>
<evidence type="ECO:0000256" key="5">
    <source>
        <dbReference type="ARBA" id="ARBA00022691"/>
    </source>
</evidence>
<dbReference type="InParanoid" id="B7FTL2"/>
<dbReference type="eggNOG" id="KOG2798">
    <property type="taxonomic scope" value="Eukaryota"/>
</dbReference>
<keyword evidence="3" id="KW-0489">Methyltransferase</keyword>
<proteinExistence type="inferred from homology"/>
<name>B7FTL2_PHATC</name>
<dbReference type="GO" id="GO:0032259">
    <property type="term" value="P:methylation"/>
    <property type="evidence" value="ECO:0007669"/>
    <property type="project" value="UniProtKB-KW"/>
</dbReference>
<dbReference type="OrthoDB" id="978at2759"/>
<evidence type="ECO:0000256" key="2">
    <source>
        <dbReference type="ARBA" id="ARBA00012003"/>
    </source>
</evidence>
<dbReference type="AlphaFoldDB" id="B7FTL2"/>
<dbReference type="RefSeq" id="XP_002178172.1">
    <property type="nucleotide sequence ID" value="XM_002178136.1"/>
</dbReference>
<evidence type="ECO:0000256" key="3">
    <source>
        <dbReference type="ARBA" id="ARBA00022603"/>
    </source>
</evidence>
<dbReference type="GeneID" id="7198005"/>
<dbReference type="SUPFAM" id="SSF53335">
    <property type="entry name" value="S-adenosyl-L-methionine-dependent methyltransferases"/>
    <property type="match status" value="1"/>
</dbReference>
<comment type="similarity">
    <text evidence="1">Belongs to the carnosine N-methyltransferase family.</text>
</comment>
<evidence type="ECO:0000313" key="6">
    <source>
        <dbReference type="EMBL" id="EEC49837.1"/>
    </source>
</evidence>
<dbReference type="InterPro" id="IPR029063">
    <property type="entry name" value="SAM-dependent_MTases_sf"/>
</dbReference>
<keyword evidence="7" id="KW-1185">Reference proteome</keyword>
<accession>B7FTL2</accession>
<reference evidence="6 7" key="1">
    <citation type="journal article" date="2008" name="Nature">
        <title>The Phaeodactylum genome reveals the evolutionary history of diatom genomes.</title>
        <authorList>
            <person name="Bowler C."/>
            <person name="Allen A.E."/>
            <person name="Badger J.H."/>
            <person name="Grimwood J."/>
            <person name="Jabbari K."/>
            <person name="Kuo A."/>
            <person name="Maheswari U."/>
            <person name="Martens C."/>
            <person name="Maumus F."/>
            <person name="Otillar R.P."/>
            <person name="Rayko E."/>
            <person name="Salamov A."/>
            <person name="Vandepoele K."/>
            <person name="Beszteri B."/>
            <person name="Gruber A."/>
            <person name="Heijde M."/>
            <person name="Katinka M."/>
            <person name="Mock T."/>
            <person name="Valentin K."/>
            <person name="Verret F."/>
            <person name="Berges J.A."/>
            <person name="Brownlee C."/>
            <person name="Cadoret J.P."/>
            <person name="Chiovitti A."/>
            <person name="Choi C.J."/>
            <person name="Coesel S."/>
            <person name="De Martino A."/>
            <person name="Detter J.C."/>
            <person name="Durkin C."/>
            <person name="Falciatore A."/>
            <person name="Fournet J."/>
            <person name="Haruta M."/>
            <person name="Huysman M.J."/>
            <person name="Jenkins B.D."/>
            <person name="Jiroutova K."/>
            <person name="Jorgensen R.E."/>
            <person name="Joubert Y."/>
            <person name="Kaplan A."/>
            <person name="Kroger N."/>
            <person name="Kroth P.G."/>
            <person name="La Roche J."/>
            <person name="Lindquist E."/>
            <person name="Lommer M."/>
            <person name="Martin-Jezequel V."/>
            <person name="Lopez P.J."/>
            <person name="Lucas S."/>
            <person name="Mangogna M."/>
            <person name="McGinnis K."/>
            <person name="Medlin L.K."/>
            <person name="Montsant A."/>
            <person name="Oudot-Le Secq M.P."/>
            <person name="Napoli C."/>
            <person name="Obornik M."/>
            <person name="Parker M.S."/>
            <person name="Petit J.L."/>
            <person name="Porcel B.M."/>
            <person name="Poulsen N."/>
            <person name="Robison M."/>
            <person name="Rychlewski L."/>
            <person name="Rynearson T.A."/>
            <person name="Schmutz J."/>
            <person name="Shapiro H."/>
            <person name="Siaut M."/>
            <person name="Stanley M."/>
            <person name="Sussman M.R."/>
            <person name="Taylor A.R."/>
            <person name="Vardi A."/>
            <person name="von Dassow P."/>
            <person name="Vyverman W."/>
            <person name="Willis A."/>
            <person name="Wyrwicz L.S."/>
            <person name="Rokhsar D.S."/>
            <person name="Weissenbach J."/>
            <person name="Armbrust E.V."/>
            <person name="Green B.R."/>
            <person name="Van de Peer Y."/>
            <person name="Grigoriev I.V."/>
        </authorList>
    </citation>
    <scope>NUCLEOTIDE SEQUENCE [LARGE SCALE GENOMIC DNA]</scope>
    <source>
        <strain evidence="6 7">CCAP 1055/1</strain>
    </source>
</reference>
<evidence type="ECO:0000256" key="4">
    <source>
        <dbReference type="ARBA" id="ARBA00022679"/>
    </source>
</evidence>
<sequence length="515" mass="57432">MDSDGASTNQYSPQSFNSRMTAVVPFVVLQQPDWATLHRTVQAFRQESQAALQGLSRDLQVALATEQEYRQVLQESTESDSGTLADSLQNRIDRLSILLEHNAKLLGTLLQPFPTIRVLPSANREGQVGTVNSPNPNDTIDHTFSRAHTFPIPRGAAAFFESSSPQQPYDSGAQILAHIVRDWSDAGRPIQASLYDWCVEQVLAYRTRTPSLHPTVRQAQHDSTRPADRILVPGAGLGRLAWELAALPTPSGNNSAEHRAVYVEAVECSVSMAATAAMILPHTYRHKLDESVTTTPGGWSGRAAAHWTAYPYVVDAFSNEVDSERRYRAVHFPSVDQSEKAYETGVDVGAESSDRYRRSRHLDSRNNLSYTIADFTTYRGLTETSGAYRFVVTCFFLDTATNVYDYVATIRHVLEGPSRDRDMALDDERCGGDGDGGLWINVGPLQWHRNAVLHPSANELRSIVERMGFTILYWKVDAAPVEYRDEVVGTRGPKEEPRSTHYDAYCPLRFVARRN</sequence>
<dbReference type="HOGENOM" id="CLU_478610_0_0_1"/>
<dbReference type="SMART" id="SM01296">
    <property type="entry name" value="N2227"/>
    <property type="match status" value="1"/>
</dbReference>
<dbReference type="EC" id="2.1.1.22" evidence="2"/>
<dbReference type="EMBL" id="CM000607">
    <property type="protein sequence ID" value="EEC49837.1"/>
    <property type="molecule type" value="Genomic_DNA"/>
</dbReference>
<dbReference type="Pfam" id="PF07942">
    <property type="entry name" value="CARME"/>
    <property type="match status" value="2"/>
</dbReference>